<accession>A0ACC0CJ97</accession>
<gene>
    <name evidence="1" type="ORF">F4821DRAFT_275869</name>
</gene>
<name>A0ACC0CJ97_9PEZI</name>
<evidence type="ECO:0000313" key="1">
    <source>
        <dbReference type="EMBL" id="KAI6080521.1"/>
    </source>
</evidence>
<comment type="caution">
    <text evidence="1">The sequence shown here is derived from an EMBL/GenBank/DDBJ whole genome shotgun (WGS) entry which is preliminary data.</text>
</comment>
<protein>
    <submittedName>
        <fullName evidence="1">Multidrug resistance protein fnx1</fullName>
    </submittedName>
</protein>
<dbReference type="Proteomes" id="UP001497680">
    <property type="component" value="Unassembled WGS sequence"/>
</dbReference>
<sequence>MPSERAPTGEGGSSDQTCVVQKQSAWPSDGQDKIVHVHGPRLWAISASIAIMMFLTNLEVPVVITALVAITNDLSSFGNAGWVVASYLLGYVAVIVICAKFSDIFGRKSIFLLSAVVFILFSAACSAAQTMVQLVTFRAFQGIGGGGCWSLSTILIVELVPPEKYTKFVSHISVVNAIALLLGPVIGGAIASNTTWRWIFIINVPIAVPAFLVALFAVPNHFPYHNRPDYRRKSFKELVARDTLHRIDIPGTILILFATLSLVAAFEEADGRFLWRSAYVVTLLTASGLLWVVLAVWERHVTLSNKIREPILPWRFLLNRQMLGILLNFVLLGGPTIVSMFIIPQRFQLVYGLSGLDAGVRLIPFTVFIAVGSISGSTVAGRMKVPPVYLLLVGSCFQVLGFALLSTLPSTLEIPARIYGFQIFAGWGCGINFALLFILIPWVNEKRDYATAMGAGSQFRMMGGTIVLAIATSVFNTYARLQLQTLLGVTDTDTLISFLDTLPHELRDQARYVLAEAYNRQVLVLCVSAALQIPATLCMWKKIQVVV</sequence>
<dbReference type="EMBL" id="MU394438">
    <property type="protein sequence ID" value="KAI6080521.1"/>
    <property type="molecule type" value="Genomic_DNA"/>
</dbReference>
<evidence type="ECO:0000313" key="2">
    <source>
        <dbReference type="Proteomes" id="UP001497680"/>
    </source>
</evidence>
<proteinExistence type="predicted"/>
<keyword evidence="2" id="KW-1185">Reference proteome</keyword>
<organism evidence="1 2">
    <name type="scientific">Hypoxylon rubiginosum</name>
    <dbReference type="NCBI Taxonomy" id="110542"/>
    <lineage>
        <taxon>Eukaryota</taxon>
        <taxon>Fungi</taxon>
        <taxon>Dikarya</taxon>
        <taxon>Ascomycota</taxon>
        <taxon>Pezizomycotina</taxon>
        <taxon>Sordariomycetes</taxon>
        <taxon>Xylariomycetidae</taxon>
        <taxon>Xylariales</taxon>
        <taxon>Hypoxylaceae</taxon>
        <taxon>Hypoxylon</taxon>
    </lineage>
</organism>
<reference evidence="1 2" key="1">
    <citation type="journal article" date="2022" name="New Phytol.">
        <title>Ecological generalism drives hyperdiversity of secondary metabolite gene clusters in xylarialean endophytes.</title>
        <authorList>
            <person name="Franco M.E.E."/>
            <person name="Wisecaver J.H."/>
            <person name="Arnold A.E."/>
            <person name="Ju Y.M."/>
            <person name="Slot J.C."/>
            <person name="Ahrendt S."/>
            <person name="Moore L.P."/>
            <person name="Eastman K.E."/>
            <person name="Scott K."/>
            <person name="Konkel Z."/>
            <person name="Mondo S.J."/>
            <person name="Kuo A."/>
            <person name="Hayes R.D."/>
            <person name="Haridas S."/>
            <person name="Andreopoulos B."/>
            <person name="Riley R."/>
            <person name="LaButti K."/>
            <person name="Pangilinan J."/>
            <person name="Lipzen A."/>
            <person name="Amirebrahimi M."/>
            <person name="Yan J."/>
            <person name="Adam C."/>
            <person name="Keymanesh K."/>
            <person name="Ng V."/>
            <person name="Louie K."/>
            <person name="Northen T."/>
            <person name="Drula E."/>
            <person name="Henrissat B."/>
            <person name="Hsieh H.M."/>
            <person name="Youens-Clark K."/>
            <person name="Lutzoni F."/>
            <person name="Miadlikowska J."/>
            <person name="Eastwood D.C."/>
            <person name="Hamelin R.C."/>
            <person name="Grigoriev I.V."/>
            <person name="U'Ren J.M."/>
        </authorList>
    </citation>
    <scope>NUCLEOTIDE SEQUENCE [LARGE SCALE GENOMIC DNA]</scope>
    <source>
        <strain evidence="1 2">ER1909</strain>
    </source>
</reference>